<dbReference type="EMBL" id="CP060789">
    <property type="protein sequence ID" value="QNP57360.1"/>
    <property type="molecule type" value="Genomic_DNA"/>
</dbReference>
<reference evidence="3 4" key="1">
    <citation type="submission" date="2020-08" db="EMBL/GenBank/DDBJ databases">
        <title>Genome sequence of Tessaracoccus defluvii JCM 17540T.</title>
        <authorList>
            <person name="Hyun D.-W."/>
            <person name="Bae J.-W."/>
        </authorList>
    </citation>
    <scope>NUCLEOTIDE SEQUENCE [LARGE SCALE GENOMIC DNA]</scope>
    <source>
        <strain evidence="3 4">JCM 17540</strain>
    </source>
</reference>
<evidence type="ECO:0000313" key="3">
    <source>
        <dbReference type="EMBL" id="QNP57360.1"/>
    </source>
</evidence>
<organism evidence="3 4">
    <name type="scientific">Tessaracoccus defluvii</name>
    <dbReference type="NCBI Taxonomy" id="1285901"/>
    <lineage>
        <taxon>Bacteria</taxon>
        <taxon>Bacillati</taxon>
        <taxon>Actinomycetota</taxon>
        <taxon>Actinomycetes</taxon>
        <taxon>Propionibacteriales</taxon>
        <taxon>Propionibacteriaceae</taxon>
        <taxon>Tessaracoccus</taxon>
    </lineage>
</organism>
<keyword evidence="2" id="KW-0812">Transmembrane</keyword>
<sequence length="200" mass="19892">MWLLVVDGEGTALANECVDAPTSGEDALVKAGLTLGYADGFICSIDGTPEVCPATFDGSYWAYFHGAPGEAYAYSEVGAGAFTPAGGTIEAWCFATAEAKECTPPQLNILMGGTPVAAPDGLTAVDLPFTGETASPSASPSASATESASAEPTDDGATDQGSGTVVWAVVGGLVVVAAAVGVVVWLRRRGSGAPKATGGR</sequence>
<feature type="transmembrane region" description="Helical" evidence="2">
    <location>
        <begin position="165"/>
        <end position="186"/>
    </location>
</feature>
<gene>
    <name evidence="3" type="ORF">H9L22_09080</name>
</gene>
<protein>
    <submittedName>
        <fullName evidence="3">Uncharacterized protein</fullName>
    </submittedName>
</protein>
<feature type="region of interest" description="Disordered" evidence="1">
    <location>
        <begin position="128"/>
        <end position="160"/>
    </location>
</feature>
<proteinExistence type="predicted"/>
<dbReference type="AlphaFoldDB" id="A0A7H0H9Z4"/>
<keyword evidence="2" id="KW-1133">Transmembrane helix</keyword>
<evidence type="ECO:0000256" key="1">
    <source>
        <dbReference type="SAM" id="MobiDB-lite"/>
    </source>
</evidence>
<accession>A0A7H0H9Z4</accession>
<dbReference type="Proteomes" id="UP000516117">
    <property type="component" value="Chromosome"/>
</dbReference>
<evidence type="ECO:0000313" key="4">
    <source>
        <dbReference type="Proteomes" id="UP000516117"/>
    </source>
</evidence>
<dbReference type="KEGG" id="tdf:H9L22_09080"/>
<name>A0A7H0H9Z4_9ACTN</name>
<dbReference type="RefSeq" id="WP_187722449.1">
    <property type="nucleotide sequence ID" value="NZ_CP060789.1"/>
</dbReference>
<keyword evidence="2" id="KW-0472">Membrane</keyword>
<feature type="compositionally biased region" description="Low complexity" evidence="1">
    <location>
        <begin position="132"/>
        <end position="151"/>
    </location>
</feature>
<keyword evidence="4" id="KW-1185">Reference proteome</keyword>
<evidence type="ECO:0000256" key="2">
    <source>
        <dbReference type="SAM" id="Phobius"/>
    </source>
</evidence>